<evidence type="ECO:0000256" key="14">
    <source>
        <dbReference type="SAM" id="MobiDB-lite"/>
    </source>
</evidence>
<reference evidence="16 17" key="1">
    <citation type="submission" date="2018-12" db="EMBL/GenBank/DDBJ databases">
        <title>The Draft Genome Sequence of the Soil Bacterium Pedobacter tournemirensis R1.</title>
        <authorList>
            <person name="He J."/>
        </authorList>
    </citation>
    <scope>NUCLEOTIDE SEQUENCE [LARGE SCALE GENOMIC DNA]</scope>
    <source>
        <strain evidence="16 17">R1</strain>
    </source>
</reference>
<dbReference type="EMBL" id="RXOC01000012">
    <property type="protein sequence ID" value="RXF68112.1"/>
    <property type="molecule type" value="Genomic_DNA"/>
</dbReference>
<organism evidence="16 17">
    <name type="scientific">Arcticibacter tournemirensis</name>
    <dbReference type="NCBI Taxonomy" id="699437"/>
    <lineage>
        <taxon>Bacteria</taxon>
        <taxon>Pseudomonadati</taxon>
        <taxon>Bacteroidota</taxon>
        <taxon>Sphingobacteriia</taxon>
        <taxon>Sphingobacteriales</taxon>
        <taxon>Sphingobacteriaceae</taxon>
        <taxon>Arcticibacter</taxon>
    </lineage>
</organism>
<dbReference type="GO" id="GO:0008379">
    <property type="term" value="F:thioredoxin peroxidase activity"/>
    <property type="evidence" value="ECO:0007669"/>
    <property type="project" value="TreeGrafter"/>
</dbReference>
<dbReference type="PANTHER" id="PTHR42801">
    <property type="entry name" value="THIOREDOXIN-DEPENDENT PEROXIDE REDUCTASE"/>
    <property type="match status" value="1"/>
</dbReference>
<keyword evidence="6 16" id="KW-0560">Oxidoreductase</keyword>
<dbReference type="AlphaFoldDB" id="A0A4V1KHR5"/>
<keyword evidence="5" id="KW-0049">Antioxidant</keyword>
<evidence type="ECO:0000256" key="12">
    <source>
        <dbReference type="ARBA" id="ARBA00049091"/>
    </source>
</evidence>
<gene>
    <name evidence="16" type="ORF">EKH83_16385</name>
</gene>
<evidence type="ECO:0000256" key="3">
    <source>
        <dbReference type="ARBA" id="ARBA00013017"/>
    </source>
</evidence>
<dbReference type="PANTHER" id="PTHR42801:SF4">
    <property type="entry name" value="AHPC_TSA FAMILY PROTEIN"/>
    <property type="match status" value="1"/>
</dbReference>
<feature type="region of interest" description="Disordered" evidence="14">
    <location>
        <begin position="1"/>
        <end position="24"/>
    </location>
</feature>
<dbReference type="CDD" id="cd03017">
    <property type="entry name" value="PRX_BCP"/>
    <property type="match status" value="1"/>
</dbReference>
<evidence type="ECO:0000256" key="13">
    <source>
        <dbReference type="PIRSR" id="PIRSR000239-1"/>
    </source>
</evidence>
<protein>
    <recommendedName>
        <fullName evidence="3">thioredoxin-dependent peroxiredoxin</fullName>
        <ecNumber evidence="3">1.11.1.24</ecNumber>
    </recommendedName>
    <alternativeName>
        <fullName evidence="9">Thioredoxin peroxidase</fullName>
    </alternativeName>
    <alternativeName>
        <fullName evidence="11">Thioredoxin-dependent peroxiredoxin Bcp</fullName>
    </alternativeName>
</protein>
<keyword evidence="7" id="KW-1015">Disulfide bond</keyword>
<comment type="subunit">
    <text evidence="2">Monomer.</text>
</comment>
<evidence type="ECO:0000256" key="2">
    <source>
        <dbReference type="ARBA" id="ARBA00011245"/>
    </source>
</evidence>
<keyword evidence="8" id="KW-0676">Redox-active center</keyword>
<dbReference type="Pfam" id="PF00578">
    <property type="entry name" value="AhpC-TSA"/>
    <property type="match status" value="1"/>
</dbReference>
<dbReference type="InterPro" id="IPR024706">
    <property type="entry name" value="Peroxiredoxin_AhpC-typ"/>
</dbReference>
<dbReference type="GO" id="GO:0045454">
    <property type="term" value="P:cell redox homeostasis"/>
    <property type="evidence" value="ECO:0007669"/>
    <property type="project" value="TreeGrafter"/>
</dbReference>
<evidence type="ECO:0000256" key="8">
    <source>
        <dbReference type="ARBA" id="ARBA00023284"/>
    </source>
</evidence>
<accession>A0A4V1KHR5</accession>
<evidence type="ECO:0000256" key="1">
    <source>
        <dbReference type="ARBA" id="ARBA00003330"/>
    </source>
</evidence>
<dbReference type="InterPro" id="IPR050924">
    <property type="entry name" value="Peroxiredoxin_BCP/PrxQ"/>
</dbReference>
<proteinExistence type="inferred from homology"/>
<dbReference type="InterPro" id="IPR000866">
    <property type="entry name" value="AhpC/TSA"/>
</dbReference>
<evidence type="ECO:0000313" key="17">
    <source>
        <dbReference type="Proteomes" id="UP000290848"/>
    </source>
</evidence>
<evidence type="ECO:0000256" key="11">
    <source>
        <dbReference type="ARBA" id="ARBA00042639"/>
    </source>
</evidence>
<dbReference type="PROSITE" id="PS51352">
    <property type="entry name" value="THIOREDOXIN_2"/>
    <property type="match status" value="1"/>
</dbReference>
<evidence type="ECO:0000256" key="7">
    <source>
        <dbReference type="ARBA" id="ARBA00023157"/>
    </source>
</evidence>
<keyword evidence="4 16" id="KW-0575">Peroxidase</keyword>
<feature type="domain" description="Thioredoxin" evidence="15">
    <location>
        <begin position="4"/>
        <end position="154"/>
    </location>
</feature>
<evidence type="ECO:0000259" key="15">
    <source>
        <dbReference type="PROSITE" id="PS51352"/>
    </source>
</evidence>
<dbReference type="InterPro" id="IPR013766">
    <property type="entry name" value="Thioredoxin_domain"/>
</dbReference>
<feature type="compositionally biased region" description="Basic and acidic residues" evidence="14">
    <location>
        <begin position="1"/>
        <end position="19"/>
    </location>
</feature>
<comment type="similarity">
    <text evidence="10">Belongs to the peroxiredoxin family. BCP/PrxQ subfamily.</text>
</comment>
<dbReference type="Gene3D" id="3.40.30.10">
    <property type="entry name" value="Glutaredoxin"/>
    <property type="match status" value="1"/>
</dbReference>
<comment type="function">
    <text evidence="1">Thiol-specific peroxidase that catalyzes the reduction of hydrogen peroxide and organic hydroperoxides to water and alcohols, respectively. Plays a role in cell protection against oxidative stress by detoxifying peroxides and as sensor of hydrogen peroxide-mediated signaling events.</text>
</comment>
<evidence type="ECO:0000256" key="10">
    <source>
        <dbReference type="ARBA" id="ARBA00038489"/>
    </source>
</evidence>
<dbReference type="GO" id="GO:0005737">
    <property type="term" value="C:cytoplasm"/>
    <property type="evidence" value="ECO:0007669"/>
    <property type="project" value="TreeGrafter"/>
</dbReference>
<comment type="caution">
    <text evidence="16">The sequence shown here is derived from an EMBL/GenBank/DDBJ whole genome shotgun (WGS) entry which is preliminary data.</text>
</comment>
<dbReference type="GO" id="GO:0034599">
    <property type="term" value="P:cellular response to oxidative stress"/>
    <property type="evidence" value="ECO:0007669"/>
    <property type="project" value="TreeGrafter"/>
</dbReference>
<evidence type="ECO:0000256" key="4">
    <source>
        <dbReference type="ARBA" id="ARBA00022559"/>
    </source>
</evidence>
<dbReference type="EC" id="1.11.1.24" evidence="3"/>
<evidence type="ECO:0000256" key="6">
    <source>
        <dbReference type="ARBA" id="ARBA00023002"/>
    </source>
</evidence>
<dbReference type="NCBIfam" id="NF006960">
    <property type="entry name" value="PRK09437.1"/>
    <property type="match status" value="1"/>
</dbReference>
<dbReference type="PIRSF" id="PIRSF000239">
    <property type="entry name" value="AHPC"/>
    <property type="match status" value="1"/>
</dbReference>
<dbReference type="RefSeq" id="WP_128770541.1">
    <property type="nucleotide sequence ID" value="NZ_RXOC01000012.1"/>
</dbReference>
<evidence type="ECO:0000313" key="16">
    <source>
        <dbReference type="EMBL" id="RXF68112.1"/>
    </source>
</evidence>
<dbReference type="Proteomes" id="UP000290848">
    <property type="component" value="Unassembled WGS sequence"/>
</dbReference>
<feature type="active site" description="Cysteine sulfenic acid (-SOH) intermediate; for peroxidase activity" evidence="13">
    <location>
        <position position="46"/>
    </location>
</feature>
<evidence type="ECO:0000256" key="5">
    <source>
        <dbReference type="ARBA" id="ARBA00022862"/>
    </source>
</evidence>
<evidence type="ECO:0000256" key="9">
    <source>
        <dbReference type="ARBA" id="ARBA00032824"/>
    </source>
</evidence>
<dbReference type="FunFam" id="3.40.30.10:FF:000007">
    <property type="entry name" value="Thioredoxin-dependent thiol peroxidase"/>
    <property type="match status" value="1"/>
</dbReference>
<name>A0A4V1KHR5_9SPHI</name>
<dbReference type="InterPro" id="IPR036249">
    <property type="entry name" value="Thioredoxin-like_sf"/>
</dbReference>
<dbReference type="SUPFAM" id="SSF52833">
    <property type="entry name" value="Thioredoxin-like"/>
    <property type="match status" value="1"/>
</dbReference>
<comment type="catalytic activity">
    <reaction evidence="12">
        <text>a hydroperoxide + [thioredoxin]-dithiol = an alcohol + [thioredoxin]-disulfide + H2O</text>
        <dbReference type="Rhea" id="RHEA:62620"/>
        <dbReference type="Rhea" id="RHEA-COMP:10698"/>
        <dbReference type="Rhea" id="RHEA-COMP:10700"/>
        <dbReference type="ChEBI" id="CHEBI:15377"/>
        <dbReference type="ChEBI" id="CHEBI:29950"/>
        <dbReference type="ChEBI" id="CHEBI:30879"/>
        <dbReference type="ChEBI" id="CHEBI:35924"/>
        <dbReference type="ChEBI" id="CHEBI:50058"/>
        <dbReference type="EC" id="1.11.1.24"/>
    </reaction>
</comment>
<sequence>MSELKEGDKAPDFKAKDQNGKSVSLSDHAGKDVILYFYPKDDTPGCTAEACNFRDNYQALQQQGYVVIGVSTDDEKSHQKFSAKYDLPFTLISDDEKKIVEAYGVWVEKNMYGKKYMGTARKTFVIAKDGSIRKIISKVDTANSSQQVLELIDN</sequence>